<dbReference type="InterPro" id="IPR026275">
    <property type="entry name" value="Glyoxalase/dOase/EhpR"/>
</dbReference>
<reference evidence="2 3" key="1">
    <citation type="submission" date="2016-03" db="EMBL/GenBank/DDBJ databases">
        <title>Genome sequence of Nesiotobacter sp. nov., a moderately halophilic alphaproteobacterium isolated from the Yellow Sea, China.</title>
        <authorList>
            <person name="Zhang G."/>
            <person name="Zhang R."/>
        </authorList>
    </citation>
    <scope>NUCLEOTIDE SEQUENCE [LARGE SCALE GENOMIC DNA]</scope>
    <source>
        <strain evidence="2 3">WB1-6</strain>
    </source>
</reference>
<dbReference type="STRING" id="197461.A3843_00770"/>
<dbReference type="PANTHER" id="PTHR36503:SF1">
    <property type="entry name" value="BLR2520 PROTEIN"/>
    <property type="match status" value="1"/>
</dbReference>
<dbReference type="SUPFAM" id="SSF54593">
    <property type="entry name" value="Glyoxalase/Bleomycin resistance protein/Dihydroxybiphenyl dioxygenase"/>
    <property type="match status" value="1"/>
</dbReference>
<dbReference type="Gene3D" id="3.30.720.120">
    <property type="match status" value="1"/>
</dbReference>
<dbReference type="PROSITE" id="PS51819">
    <property type="entry name" value="VOC"/>
    <property type="match status" value="1"/>
</dbReference>
<gene>
    <name evidence="2" type="ORF">A3843_00770</name>
</gene>
<dbReference type="InterPro" id="IPR029068">
    <property type="entry name" value="Glyas_Bleomycin-R_OHBP_Dase"/>
</dbReference>
<accession>A0A1U7JC15</accession>
<dbReference type="AlphaFoldDB" id="A0A1U7JC15"/>
<protein>
    <submittedName>
        <fullName evidence="2">Phenazine biosynthesis protein</fullName>
    </submittedName>
</protein>
<dbReference type="InterPro" id="IPR037523">
    <property type="entry name" value="VOC_core"/>
</dbReference>
<evidence type="ECO:0000259" key="1">
    <source>
        <dbReference type="PROSITE" id="PS51819"/>
    </source>
</evidence>
<evidence type="ECO:0000313" key="2">
    <source>
        <dbReference type="EMBL" id="OKL42257.1"/>
    </source>
</evidence>
<dbReference type="PANTHER" id="PTHR36503">
    <property type="entry name" value="BLR2520 PROTEIN"/>
    <property type="match status" value="1"/>
</dbReference>
<feature type="domain" description="VOC" evidence="1">
    <location>
        <begin position="3"/>
        <end position="120"/>
    </location>
</feature>
<name>A0A1U7JC15_9HYPH</name>
<dbReference type="Gene3D" id="3.30.720.110">
    <property type="match status" value="1"/>
</dbReference>
<proteinExistence type="predicted"/>
<dbReference type="EMBL" id="LVVZ01000051">
    <property type="protein sequence ID" value="OKL42257.1"/>
    <property type="molecule type" value="Genomic_DNA"/>
</dbReference>
<dbReference type="Pfam" id="PF00903">
    <property type="entry name" value="Glyoxalase"/>
    <property type="match status" value="1"/>
</dbReference>
<evidence type="ECO:0000313" key="3">
    <source>
        <dbReference type="Proteomes" id="UP000185783"/>
    </source>
</evidence>
<dbReference type="PIRSF" id="PIRSF039020">
    <property type="entry name" value="EhpR"/>
    <property type="match status" value="1"/>
</dbReference>
<sequence length="126" mass="14106">MFNPNSVILYVTDVNKSTDFYKKVLEKDPEESFSEFSLFLLEGNFMLGLQAKDGIDPKAQEHFGGVELSLSDVDRETVDRLHSQWSSMGVDIALPPQELAFGYTFVAVDPDGHRLRVCATDTSNID</sequence>
<dbReference type="RefSeq" id="WP_028482108.1">
    <property type="nucleotide sequence ID" value="NZ_LVVZ01000051.1"/>
</dbReference>
<keyword evidence="3" id="KW-1185">Reference proteome</keyword>
<dbReference type="InterPro" id="IPR004360">
    <property type="entry name" value="Glyas_Fos-R_dOase_dom"/>
</dbReference>
<organism evidence="2 3">
    <name type="scientific">Pseudovibrio exalbescens</name>
    <dbReference type="NCBI Taxonomy" id="197461"/>
    <lineage>
        <taxon>Bacteria</taxon>
        <taxon>Pseudomonadati</taxon>
        <taxon>Pseudomonadota</taxon>
        <taxon>Alphaproteobacteria</taxon>
        <taxon>Hyphomicrobiales</taxon>
        <taxon>Stappiaceae</taxon>
        <taxon>Pseudovibrio</taxon>
    </lineage>
</organism>
<comment type="caution">
    <text evidence="2">The sequence shown here is derived from an EMBL/GenBank/DDBJ whole genome shotgun (WGS) entry which is preliminary data.</text>
</comment>
<dbReference type="Proteomes" id="UP000185783">
    <property type="component" value="Unassembled WGS sequence"/>
</dbReference>